<evidence type="ECO:0000256" key="14">
    <source>
        <dbReference type="SAM" id="Coils"/>
    </source>
</evidence>
<dbReference type="GO" id="GO:0017154">
    <property type="term" value="F:semaphorin receptor activity"/>
    <property type="evidence" value="ECO:0007669"/>
    <property type="project" value="InterPro"/>
</dbReference>
<dbReference type="InterPro" id="IPR016201">
    <property type="entry name" value="PSI"/>
</dbReference>
<comment type="subcellular location">
    <subcellularLocation>
        <location evidence="1">Cell membrane</location>
        <topology evidence="1">Single-pass membrane protein</topology>
    </subcellularLocation>
    <subcellularLocation>
        <location evidence="2">Membrane</location>
        <topology evidence="2">Single-pass type I membrane protein</topology>
    </subcellularLocation>
</comment>
<dbReference type="PANTHER" id="PTHR22625:SF70">
    <property type="entry name" value="PLEXIN A, ISOFORM A"/>
    <property type="match status" value="1"/>
</dbReference>
<keyword evidence="12" id="KW-0675">Receptor</keyword>
<gene>
    <name evidence="18" type="ORF">LOTGIDRAFT_168803</name>
</gene>
<dbReference type="InterPro" id="IPR002909">
    <property type="entry name" value="IPT_dom"/>
</dbReference>
<dbReference type="InterPro" id="IPR014756">
    <property type="entry name" value="Ig_E-set"/>
</dbReference>
<keyword evidence="14" id="KW-0175">Coiled coil</keyword>
<feature type="domain" description="IPT/TIG" evidence="17">
    <location>
        <begin position="560"/>
        <end position="648"/>
    </location>
</feature>
<reference evidence="18 19" key="1">
    <citation type="journal article" date="2013" name="Nature">
        <title>Insights into bilaterian evolution from three spiralian genomes.</title>
        <authorList>
            <person name="Simakov O."/>
            <person name="Marletaz F."/>
            <person name="Cho S.J."/>
            <person name="Edsinger-Gonzales E."/>
            <person name="Havlak P."/>
            <person name="Hellsten U."/>
            <person name="Kuo D.H."/>
            <person name="Larsson T."/>
            <person name="Lv J."/>
            <person name="Arendt D."/>
            <person name="Savage R."/>
            <person name="Osoegawa K."/>
            <person name="de Jong P."/>
            <person name="Grimwood J."/>
            <person name="Chapman J.A."/>
            <person name="Shapiro H."/>
            <person name="Aerts A."/>
            <person name="Otillar R.P."/>
            <person name="Terry A.Y."/>
            <person name="Boore J.L."/>
            <person name="Grigoriev I.V."/>
            <person name="Lindberg D.R."/>
            <person name="Seaver E.C."/>
            <person name="Weisblat D.A."/>
            <person name="Putnam N.H."/>
            <person name="Rokhsar D.S."/>
        </authorList>
    </citation>
    <scope>NUCLEOTIDE SEQUENCE [LARGE SCALE GENOMIC DNA]</scope>
</reference>
<dbReference type="GO" id="GO:0120025">
    <property type="term" value="C:plasma membrane bounded cell projection"/>
    <property type="evidence" value="ECO:0007669"/>
    <property type="project" value="UniProtKB-ARBA"/>
</dbReference>
<dbReference type="Pfam" id="PF18020">
    <property type="entry name" value="TIG_2"/>
    <property type="match status" value="1"/>
</dbReference>
<evidence type="ECO:0000256" key="1">
    <source>
        <dbReference type="ARBA" id="ARBA00004162"/>
    </source>
</evidence>
<dbReference type="Pfam" id="PF17960">
    <property type="entry name" value="TIG_plexin"/>
    <property type="match status" value="1"/>
</dbReference>
<dbReference type="GO" id="GO:0002116">
    <property type="term" value="C:semaphorin receptor complex"/>
    <property type="evidence" value="ECO:0007669"/>
    <property type="project" value="TreeGrafter"/>
</dbReference>
<feature type="domain" description="PSI" evidence="16">
    <location>
        <begin position="10"/>
        <end position="61"/>
    </location>
</feature>
<dbReference type="KEGG" id="lgi:LOTGIDRAFT_168803"/>
<dbReference type="InterPro" id="IPR013548">
    <property type="entry name" value="Plexin_cytoplasmic_RasGAP_dom"/>
</dbReference>
<evidence type="ECO:0000259" key="17">
    <source>
        <dbReference type="SMART" id="SM00429"/>
    </source>
</evidence>
<dbReference type="Pfam" id="PF08337">
    <property type="entry name" value="Plexin_cytopl"/>
    <property type="match status" value="1"/>
</dbReference>
<dbReference type="SUPFAM" id="SSF81296">
    <property type="entry name" value="E set domains"/>
    <property type="match status" value="4"/>
</dbReference>
<dbReference type="InterPro" id="IPR002165">
    <property type="entry name" value="Plexin_repeat"/>
</dbReference>
<dbReference type="Pfam" id="PF01833">
    <property type="entry name" value="TIG"/>
    <property type="match status" value="4"/>
</dbReference>
<organism evidence="18 19">
    <name type="scientific">Lottia gigantea</name>
    <name type="common">Giant owl limpet</name>
    <dbReference type="NCBI Taxonomy" id="225164"/>
    <lineage>
        <taxon>Eukaryota</taxon>
        <taxon>Metazoa</taxon>
        <taxon>Spiralia</taxon>
        <taxon>Lophotrochozoa</taxon>
        <taxon>Mollusca</taxon>
        <taxon>Gastropoda</taxon>
        <taxon>Patellogastropoda</taxon>
        <taxon>Lottioidea</taxon>
        <taxon>Lottiidae</taxon>
        <taxon>Lottia</taxon>
    </lineage>
</organism>
<evidence type="ECO:0000256" key="6">
    <source>
        <dbReference type="ARBA" id="ARBA00022692"/>
    </source>
</evidence>
<dbReference type="OrthoDB" id="125363at2759"/>
<sequence>MPVTKLQVHDCSQYTTCYDCLGAKDPYCGWCSFEDKCSPTTDCQIKDQSMRWLSYSGQQCTNITQVVPSKIQKGRGITTQELKVSIAYLPPIDENELKCVFTSYEIGNKRPVVLKTQGKPLLQGGVRCDTPMPNKLPPIPTGKDHIVMKLSIQSKEKDVVSTNFTFFDCSLHDSCTRCTLSDFPCTWCVQSHICTYEPDQECQGQKLVTGSQRPGKTLAPGPKSCPRIEIVNSLEKILVASNTKTDISVKAVNLYDFQTLNGIKCFFNIKDGYTVSAQVVQHADSTDITCGEVLFDYIPDIKSQNVPFEILWDTDKPLDNPSNIQVMMYKCEIMAKSCGECLALDEQYLCGWCDNRCSTQKWCNDKNNRWLPAKTSICPNPKIIKISPESGPLSGGTHLTITGQDMGQNKKDITVEIGNQICKIIDFKAPKELVCETPSFNSETRVQVYINVRNQYKTSGLHFFKYVDPLISNIYPSKGPLSGGTRVTLSGDNMDAGSKAIITIGTLQCIDIERKSDKELACTTTEATNEMVEQLSRVSVTIDNQLVETTTDIDYKYVADPTINAIDPKKSVREGGLTITIYGENFDSVLKPTMIFPDDENPIEGSCEVRSSTKMVCLSPKLQSFDEPYEEISYGFKMDGVKELYNLTENFIDYGSFKVFPNPILKEFPNGMESHQTKNQYLTINGHNLNVAVQKSEWKVQIGREFCNVTSVAETQLTCTPPKTEPPSLNGKEHPEVVVFVGANFSSSIGLLQYEEPDGLSLPAIIGISVGAAILVVFVIIFCIAYLVKSQRSDDMMKKMRIQMDSLESRVANECKEAFAELQTDMTELTSDHVGQISIPFWDYRTFCMKVLFPGQEDHVVVRELQVDIRHNKEDIERGLQLFFQLISNKTFLLIFIRTLESNRNFQLKDRVNVASLISVALQTKMEYATDILKTLLADLIEKSVEGQKNHPKLLLRRNESVAEKMLTNWFTFLLYRFMKECAGEPLFMLYQAIKQQVSKGPVDAITSEARYSLSEDKLIRQQIQYKVMMVHVVDVDSFPQQTHPVKVLDCDTISQVKEKILDAIYKNAPFSSRPLKENLDLVLFDHKPEWLCPPNEKVQSYLPSHKDTHRLVLHDEDATSKMDSDCRRLNSLAHYKVPDGAYVALEAKNTITYNSSIISEKSLKYDNMSFYNRSPSLNRTTSPNSINIDVDSVKSYHLVRQHDSDVQKEGDRGSKMVAEIYLPRLLVTKGTLQSFVDDLFERIFSTANRSNVLPLAIKYMFDFLDDQALLHNIQDNETVHTWKSNSLPLRFWVNVMKNPNFVFDIYKSNIVDSCLSVVAQTFMDSCSVHEHVLGKDSPSSKLLYAKDIPKYKQWVDRYYQDIKMMPAISDQDMTAMLTEESRLHNQEFNTNAALYELYKYVNKYYPELKDSLEDDEFARRSKLRYKLEKVRATMDGDAVC</sequence>
<dbReference type="HOGENOM" id="CLU_001436_2_0_1"/>
<evidence type="ECO:0000313" key="19">
    <source>
        <dbReference type="Proteomes" id="UP000030746"/>
    </source>
</evidence>
<evidence type="ECO:0000256" key="12">
    <source>
        <dbReference type="ARBA" id="ARBA00023170"/>
    </source>
</evidence>
<keyword evidence="9 15" id="KW-1133">Transmembrane helix</keyword>
<dbReference type="SMART" id="SM00423">
    <property type="entry name" value="PSI"/>
    <property type="match status" value="3"/>
</dbReference>
<dbReference type="InterPro" id="IPR008936">
    <property type="entry name" value="Rho_GTPase_activation_prot"/>
</dbReference>
<dbReference type="Gene3D" id="2.60.40.10">
    <property type="entry name" value="Immunoglobulins"/>
    <property type="match status" value="6"/>
</dbReference>
<dbReference type="OMA" id="HESRWLE"/>
<name>V3Z1G4_LOTGI</name>
<dbReference type="CDD" id="cd00603">
    <property type="entry name" value="IPT_PCSR"/>
    <property type="match status" value="2"/>
</dbReference>
<evidence type="ECO:0000259" key="16">
    <source>
        <dbReference type="SMART" id="SM00423"/>
    </source>
</evidence>
<dbReference type="FunFam" id="1.10.506.10:FF:000027">
    <property type="entry name" value="Plexin A, isoform B"/>
    <property type="match status" value="1"/>
</dbReference>
<dbReference type="InterPro" id="IPR031148">
    <property type="entry name" value="Plexin"/>
</dbReference>
<feature type="domain" description="PSI" evidence="16">
    <location>
        <begin position="330"/>
        <end position="379"/>
    </location>
</feature>
<dbReference type="CDD" id="cd12790">
    <property type="entry name" value="RasGAP_plexin_A"/>
    <property type="match status" value="1"/>
</dbReference>
<dbReference type="SUPFAM" id="SSF48350">
    <property type="entry name" value="GTPase activation domain, GAP"/>
    <property type="match status" value="1"/>
</dbReference>
<feature type="domain" description="PSI" evidence="16">
    <location>
        <begin position="168"/>
        <end position="226"/>
    </location>
</feature>
<dbReference type="FunFam" id="2.60.40.10:FF:000728">
    <property type="entry name" value="Plexin D1"/>
    <property type="match status" value="1"/>
</dbReference>
<evidence type="ECO:0000256" key="9">
    <source>
        <dbReference type="ARBA" id="ARBA00022989"/>
    </source>
</evidence>
<evidence type="ECO:0000256" key="11">
    <source>
        <dbReference type="ARBA" id="ARBA00023157"/>
    </source>
</evidence>
<feature type="domain" description="IPT/TIG" evidence="17">
    <location>
        <begin position="468"/>
        <end position="558"/>
    </location>
</feature>
<dbReference type="GO" id="GO:0048731">
    <property type="term" value="P:system development"/>
    <property type="evidence" value="ECO:0007669"/>
    <property type="project" value="UniProtKB-ARBA"/>
</dbReference>
<dbReference type="Proteomes" id="UP000030746">
    <property type="component" value="Unassembled WGS sequence"/>
</dbReference>
<evidence type="ECO:0000313" key="18">
    <source>
        <dbReference type="EMBL" id="ESO84358.1"/>
    </source>
</evidence>
<feature type="transmembrane region" description="Helical" evidence="15">
    <location>
        <begin position="764"/>
        <end position="788"/>
    </location>
</feature>
<dbReference type="STRING" id="225164.V3Z1G4"/>
<dbReference type="GeneID" id="20240973"/>
<evidence type="ECO:0000256" key="13">
    <source>
        <dbReference type="ARBA" id="ARBA00023180"/>
    </source>
</evidence>
<dbReference type="FunFam" id="1.10.506.10:FF:000005">
    <property type="entry name" value="Plexin A1"/>
    <property type="match status" value="1"/>
</dbReference>
<dbReference type="RefSeq" id="XP_009064965.1">
    <property type="nucleotide sequence ID" value="XM_009066717.1"/>
</dbReference>
<dbReference type="GO" id="GO:0009653">
    <property type="term" value="P:anatomical structure morphogenesis"/>
    <property type="evidence" value="ECO:0007669"/>
    <property type="project" value="UniProtKB-ARBA"/>
</dbReference>
<dbReference type="InterPro" id="IPR041019">
    <property type="entry name" value="TIG1_plexin"/>
</dbReference>
<protein>
    <recommendedName>
        <fullName evidence="20">Sema domain-containing protein</fullName>
    </recommendedName>
</protein>
<dbReference type="CTD" id="20240973"/>
<keyword evidence="11" id="KW-1015">Disulfide bond</keyword>
<dbReference type="InterPro" id="IPR041362">
    <property type="entry name" value="TIG2_plexin"/>
</dbReference>
<keyword evidence="19" id="KW-1185">Reference proteome</keyword>
<keyword evidence="4" id="KW-0217">Developmental protein</keyword>
<dbReference type="PANTHER" id="PTHR22625">
    <property type="entry name" value="PLEXIN"/>
    <property type="match status" value="1"/>
</dbReference>
<dbReference type="Gene3D" id="3.10.20.90">
    <property type="entry name" value="Phosphatidylinositol 3-kinase Catalytic Subunit, Chain A, domain 1"/>
    <property type="match status" value="1"/>
</dbReference>
<evidence type="ECO:0000256" key="5">
    <source>
        <dbReference type="ARBA" id="ARBA00022475"/>
    </source>
</evidence>
<dbReference type="GO" id="GO:0005886">
    <property type="term" value="C:plasma membrane"/>
    <property type="evidence" value="ECO:0007669"/>
    <property type="project" value="UniProtKB-SubCell"/>
</dbReference>
<dbReference type="Pfam" id="PF01437">
    <property type="entry name" value="PSI"/>
    <property type="match status" value="2"/>
</dbReference>
<evidence type="ECO:0000256" key="10">
    <source>
        <dbReference type="ARBA" id="ARBA00023136"/>
    </source>
</evidence>
<evidence type="ECO:0000256" key="4">
    <source>
        <dbReference type="ARBA" id="ARBA00022473"/>
    </source>
</evidence>
<keyword evidence="13" id="KW-0325">Glycoprotein</keyword>
<dbReference type="EMBL" id="KB203534">
    <property type="protein sequence ID" value="ESO84358.1"/>
    <property type="molecule type" value="Genomic_DNA"/>
</dbReference>
<evidence type="ECO:0000256" key="8">
    <source>
        <dbReference type="ARBA" id="ARBA00022737"/>
    </source>
</evidence>
<feature type="domain" description="IPT/TIG" evidence="17">
    <location>
        <begin position="380"/>
        <end position="467"/>
    </location>
</feature>
<dbReference type="GO" id="GO:0030334">
    <property type="term" value="P:regulation of cell migration"/>
    <property type="evidence" value="ECO:0007669"/>
    <property type="project" value="TreeGrafter"/>
</dbReference>
<dbReference type="InterPro" id="IPR046800">
    <property type="entry name" value="Plexin_RBD"/>
</dbReference>
<evidence type="ECO:0008006" key="20">
    <source>
        <dbReference type="Google" id="ProtNLM"/>
    </source>
</evidence>
<dbReference type="SMART" id="SM00429">
    <property type="entry name" value="IPT"/>
    <property type="match status" value="3"/>
</dbReference>
<evidence type="ECO:0000256" key="2">
    <source>
        <dbReference type="ARBA" id="ARBA00004479"/>
    </source>
</evidence>
<keyword evidence="10 15" id="KW-0472">Membrane</keyword>
<accession>V3Z1G4</accession>
<dbReference type="Pfam" id="PF20170">
    <property type="entry name" value="Plexin_RBD"/>
    <property type="match status" value="1"/>
</dbReference>
<feature type="coiled-coil region" evidence="14">
    <location>
        <begin position="797"/>
        <end position="832"/>
    </location>
</feature>
<keyword evidence="7" id="KW-0732">Signal</keyword>
<proteinExistence type="inferred from homology"/>
<dbReference type="Gene3D" id="1.10.506.10">
    <property type="entry name" value="GTPase Activation - p120gap, domain 1"/>
    <property type="match status" value="1"/>
</dbReference>
<keyword evidence="8" id="KW-0677">Repeat</keyword>
<evidence type="ECO:0000256" key="7">
    <source>
        <dbReference type="ARBA" id="ARBA00022729"/>
    </source>
</evidence>
<evidence type="ECO:0000256" key="3">
    <source>
        <dbReference type="ARBA" id="ARBA00010297"/>
    </source>
</evidence>
<keyword evidence="6 15" id="KW-0812">Transmembrane</keyword>
<comment type="similarity">
    <text evidence="3">Belongs to the plexin family.</text>
</comment>
<evidence type="ECO:0000256" key="15">
    <source>
        <dbReference type="SAM" id="Phobius"/>
    </source>
</evidence>
<dbReference type="SUPFAM" id="SSF103575">
    <property type="entry name" value="Plexin repeat"/>
    <property type="match status" value="2"/>
</dbReference>
<keyword evidence="5" id="KW-1003">Cell membrane</keyword>
<dbReference type="InterPro" id="IPR013783">
    <property type="entry name" value="Ig-like_fold"/>
</dbReference>